<organism evidence="2 3">
    <name type="scientific">Phytophthora pseudosyringae</name>
    <dbReference type="NCBI Taxonomy" id="221518"/>
    <lineage>
        <taxon>Eukaryota</taxon>
        <taxon>Sar</taxon>
        <taxon>Stramenopiles</taxon>
        <taxon>Oomycota</taxon>
        <taxon>Peronosporomycetes</taxon>
        <taxon>Peronosporales</taxon>
        <taxon>Peronosporaceae</taxon>
        <taxon>Phytophthora</taxon>
    </lineage>
</organism>
<name>A0A8T1W000_9STRA</name>
<keyword evidence="1" id="KW-0812">Transmembrane</keyword>
<evidence type="ECO:0000313" key="3">
    <source>
        <dbReference type="Proteomes" id="UP000694044"/>
    </source>
</evidence>
<keyword evidence="3" id="KW-1185">Reference proteome</keyword>
<dbReference type="EMBL" id="JAGDFM010000098">
    <property type="protein sequence ID" value="KAG7386526.1"/>
    <property type="molecule type" value="Genomic_DNA"/>
</dbReference>
<protein>
    <submittedName>
        <fullName evidence="2">Uncharacterized protein</fullName>
    </submittedName>
</protein>
<comment type="caution">
    <text evidence="2">The sequence shown here is derived from an EMBL/GenBank/DDBJ whole genome shotgun (WGS) entry which is preliminary data.</text>
</comment>
<keyword evidence="1" id="KW-1133">Transmembrane helix</keyword>
<gene>
    <name evidence="2" type="ORF">PHYPSEUDO_015536</name>
</gene>
<sequence length="99" mass="10747">MDLAEQSVTVNSGVAFEETFVPVLSAAIQGLIPGGYLVVVDSQGHLKAFKCATLFQCVGFECLVTPWVQGDYFVCVGVSLQLDSSFNYRPTSFQKQKCS</sequence>
<proteinExistence type="predicted"/>
<feature type="transmembrane region" description="Helical" evidence="1">
    <location>
        <begin position="20"/>
        <end position="40"/>
    </location>
</feature>
<keyword evidence="1" id="KW-0472">Membrane</keyword>
<accession>A0A8T1W000</accession>
<evidence type="ECO:0000313" key="2">
    <source>
        <dbReference type="EMBL" id="KAG7386526.1"/>
    </source>
</evidence>
<dbReference type="Proteomes" id="UP000694044">
    <property type="component" value="Unassembled WGS sequence"/>
</dbReference>
<evidence type="ECO:0000256" key="1">
    <source>
        <dbReference type="SAM" id="Phobius"/>
    </source>
</evidence>
<reference evidence="2" key="1">
    <citation type="submission" date="2021-02" db="EMBL/GenBank/DDBJ databases">
        <authorList>
            <person name="Palmer J.M."/>
        </authorList>
    </citation>
    <scope>NUCLEOTIDE SEQUENCE</scope>
    <source>
        <strain evidence="2">SCRP734</strain>
    </source>
</reference>
<dbReference type="AlphaFoldDB" id="A0A8T1W000"/>